<evidence type="ECO:0000313" key="1">
    <source>
        <dbReference type="Proteomes" id="UP000035681"/>
    </source>
</evidence>
<organism evidence="2">
    <name type="scientific">Strongyloides stercoralis</name>
    <name type="common">Threadworm</name>
    <dbReference type="NCBI Taxonomy" id="6248"/>
    <lineage>
        <taxon>Eukaryota</taxon>
        <taxon>Metazoa</taxon>
        <taxon>Ecdysozoa</taxon>
        <taxon>Nematoda</taxon>
        <taxon>Chromadorea</taxon>
        <taxon>Rhabditida</taxon>
        <taxon>Tylenchina</taxon>
        <taxon>Panagrolaimomorpha</taxon>
        <taxon>Strongyloidoidea</taxon>
        <taxon>Strongyloididae</taxon>
        <taxon>Strongyloides</taxon>
    </lineage>
</organism>
<evidence type="ECO:0000313" key="2">
    <source>
        <dbReference type="WBParaSite" id="SSTP_0001274800.1"/>
    </source>
</evidence>
<dbReference type="AlphaFoldDB" id="A0A0K0ETH2"/>
<dbReference type="WBParaSite" id="SSTP_0001274800.1">
    <property type="protein sequence ID" value="SSTP_0001274800.1"/>
    <property type="gene ID" value="SSTP_0001274800"/>
</dbReference>
<accession>A0A0K0ETH2</accession>
<evidence type="ECO:0000313" key="3">
    <source>
        <dbReference type="WBParaSite" id="TCONS_00002565.p1"/>
    </source>
</evidence>
<keyword evidence="1" id="KW-1185">Reference proteome</keyword>
<sequence>MLLTMPTSSHSFIENHHTSFYSENNLYENMVNFNEEFLTPCCSKYIDTNETNDYPISSQSLPTSFLNKCTYKNYHINYRKNNESINEIKETVIPQKLRNTTIHSVNILYSNEVKEIANELLFLCDQFDKELYNDINFINNINIKNNNFLPFFVTSIMYYLSNFFN</sequence>
<reference evidence="2" key="1">
    <citation type="submission" date="2015-08" db="UniProtKB">
        <authorList>
            <consortium name="WormBaseParasite"/>
        </authorList>
    </citation>
    <scope>IDENTIFICATION</scope>
</reference>
<dbReference type="WBParaSite" id="TCONS_00002565.p1">
    <property type="protein sequence ID" value="TCONS_00002565.p1"/>
    <property type="gene ID" value="XLOC_002405"/>
</dbReference>
<name>A0A0K0ETH2_STRER</name>
<protein>
    <submittedName>
        <fullName evidence="2 3">Uncharacterized protein</fullName>
    </submittedName>
</protein>
<dbReference type="Proteomes" id="UP000035681">
    <property type="component" value="Unplaced"/>
</dbReference>
<proteinExistence type="predicted"/>